<sequence length="283" mass="32298">MSVTLKQILLDAKRLSNRLKEHDSAADHLLSQTQTVYKQIDAMKQYTEDLNELSESSGRPHAALVAEIQKENKVLRALQMENAELRAALEDHQNAIELIMSKYRQQVTKLMHGRSSDIAKEILELYRKEYAQVIDNQNSKINEMASVITYAVELDDDKHIKEIYNQKDEEISRLTVENQGLRELLSISRKCGSSKPQTVEPKQEPAEAVEETPAETTAVPNSTKEEADDDSPDLDVSCDFNTDPSKYMKTIKKDTKDPNIRNFKQKKLKGLFEKETGDADDEW</sequence>
<dbReference type="AlphaFoldDB" id="A0A9P0A030"/>
<accession>A0A9P0A030</accession>
<evidence type="ECO:0000313" key="6">
    <source>
        <dbReference type="Proteomes" id="UP001152759"/>
    </source>
</evidence>
<name>A0A9P0A030_BEMTA</name>
<dbReference type="PANTHER" id="PTHR12186">
    <property type="entry name" value="SIKE FAMILY MEMBER"/>
    <property type="match status" value="1"/>
</dbReference>
<dbReference type="Proteomes" id="UP001152759">
    <property type="component" value="Chromosome 10"/>
</dbReference>
<organism evidence="5 6">
    <name type="scientific">Bemisia tabaci</name>
    <name type="common">Sweetpotato whitefly</name>
    <name type="synonym">Aleurodes tabaci</name>
    <dbReference type="NCBI Taxonomy" id="7038"/>
    <lineage>
        <taxon>Eukaryota</taxon>
        <taxon>Metazoa</taxon>
        <taxon>Ecdysozoa</taxon>
        <taxon>Arthropoda</taxon>
        <taxon>Hexapoda</taxon>
        <taxon>Insecta</taxon>
        <taxon>Pterygota</taxon>
        <taxon>Neoptera</taxon>
        <taxon>Paraneoptera</taxon>
        <taxon>Hemiptera</taxon>
        <taxon>Sternorrhyncha</taxon>
        <taxon>Aleyrodoidea</taxon>
        <taxon>Aleyrodidae</taxon>
        <taxon>Aleyrodinae</taxon>
        <taxon>Bemisia</taxon>
    </lineage>
</organism>
<dbReference type="EMBL" id="OU963871">
    <property type="protein sequence ID" value="CAH0382960.1"/>
    <property type="molecule type" value="Genomic_DNA"/>
</dbReference>
<dbReference type="KEGG" id="btab:109044691"/>
<gene>
    <name evidence="5" type="ORF">BEMITA_LOCUS2448</name>
</gene>
<dbReference type="PANTHER" id="PTHR12186:SF2">
    <property type="entry name" value="FGFR1 ONCOGENE PARTNER 2 HOMOLOG"/>
    <property type="match status" value="1"/>
</dbReference>
<feature type="coiled-coil region" evidence="3">
    <location>
        <begin position="61"/>
        <end position="102"/>
    </location>
</feature>
<evidence type="ECO:0008006" key="7">
    <source>
        <dbReference type="Google" id="ProtNLM"/>
    </source>
</evidence>
<feature type="region of interest" description="Disordered" evidence="4">
    <location>
        <begin position="191"/>
        <end position="246"/>
    </location>
</feature>
<keyword evidence="2 3" id="KW-0175">Coiled coil</keyword>
<dbReference type="InterPro" id="IPR008555">
    <property type="entry name" value="SIKE"/>
</dbReference>
<dbReference type="Pfam" id="PF05769">
    <property type="entry name" value="SIKE"/>
    <property type="match status" value="1"/>
</dbReference>
<dbReference type="OrthoDB" id="21214at2759"/>
<evidence type="ECO:0000256" key="2">
    <source>
        <dbReference type="ARBA" id="ARBA00023054"/>
    </source>
</evidence>
<reference evidence="5" key="1">
    <citation type="submission" date="2021-12" db="EMBL/GenBank/DDBJ databases">
        <authorList>
            <person name="King R."/>
        </authorList>
    </citation>
    <scope>NUCLEOTIDE SEQUENCE</scope>
</reference>
<evidence type="ECO:0000256" key="4">
    <source>
        <dbReference type="SAM" id="MobiDB-lite"/>
    </source>
</evidence>
<evidence type="ECO:0000256" key="3">
    <source>
        <dbReference type="SAM" id="Coils"/>
    </source>
</evidence>
<evidence type="ECO:0000256" key="1">
    <source>
        <dbReference type="ARBA" id="ARBA00005537"/>
    </source>
</evidence>
<keyword evidence="6" id="KW-1185">Reference proteome</keyword>
<proteinExistence type="inferred from homology"/>
<protein>
    <recommendedName>
        <fullName evidence="7">FGFR1 oncogene partner 2 homolog</fullName>
    </recommendedName>
</protein>
<evidence type="ECO:0000313" key="5">
    <source>
        <dbReference type="EMBL" id="CAH0382960.1"/>
    </source>
</evidence>
<comment type="similarity">
    <text evidence="1">Belongs to the SIKE family.</text>
</comment>